<protein>
    <submittedName>
        <fullName evidence="4">Hydrogenase expression/formation protein HypE</fullName>
    </submittedName>
</protein>
<dbReference type="InterPro" id="IPR036676">
    <property type="entry name" value="PurM-like_C_sf"/>
</dbReference>
<dbReference type="InterPro" id="IPR036921">
    <property type="entry name" value="PurM-like_N_sf"/>
</dbReference>
<dbReference type="NCBIfam" id="TIGR02124">
    <property type="entry name" value="hypE"/>
    <property type="match status" value="1"/>
</dbReference>
<evidence type="ECO:0000259" key="2">
    <source>
        <dbReference type="Pfam" id="PF00586"/>
    </source>
</evidence>
<gene>
    <name evidence="4" type="ordered locus">Nitsa_0088</name>
</gene>
<dbReference type="CDD" id="cd02197">
    <property type="entry name" value="HypE"/>
    <property type="match status" value="1"/>
</dbReference>
<dbReference type="SUPFAM" id="SSF55326">
    <property type="entry name" value="PurM N-terminal domain-like"/>
    <property type="match status" value="1"/>
</dbReference>
<feature type="domain" description="PurM-like C-terminal" evidence="3">
    <location>
        <begin position="159"/>
        <end position="309"/>
    </location>
</feature>
<reference evidence="4 5" key="1">
    <citation type="journal article" date="2011" name="Stand. Genomic Sci.">
        <title>Complete genome sequence of Nitratifractor salsuginis type strain (E9I37-1).</title>
        <authorList>
            <person name="Anderson I."/>
            <person name="Sikorski J."/>
            <person name="Zeytun A."/>
            <person name="Nolan M."/>
            <person name="Lapidus A."/>
            <person name="Lucas S."/>
            <person name="Hammon N."/>
            <person name="Deshpande S."/>
            <person name="Cheng J.F."/>
            <person name="Tapia R."/>
            <person name="Han C."/>
            <person name="Goodwin L."/>
            <person name="Pitluck S."/>
            <person name="Liolios K."/>
            <person name="Pagani I."/>
            <person name="Ivanova N."/>
            <person name="Huntemann M."/>
            <person name="Mavromatis K."/>
            <person name="Ovchinikova G."/>
            <person name="Pati A."/>
            <person name="Chen A."/>
            <person name="Palaniappan K."/>
            <person name="Land M."/>
            <person name="Hauser L."/>
            <person name="Brambilla E.M."/>
            <person name="Ngatchou-Djao O.D."/>
            <person name="Rohde M."/>
            <person name="Tindall B.J."/>
            <person name="Goker M."/>
            <person name="Detter J.C."/>
            <person name="Woyke T."/>
            <person name="Bristow J."/>
            <person name="Eisen J.A."/>
            <person name="Markowitz V."/>
            <person name="Hugenholtz P."/>
            <person name="Klenk H.P."/>
            <person name="Kyrpides N.C."/>
        </authorList>
    </citation>
    <scope>NUCLEOTIDE SEQUENCE [LARGE SCALE GENOMIC DNA]</scope>
    <source>
        <strain evidence="5">DSM 16511 / JCM 12458 / E9I37-1</strain>
    </source>
</reference>
<accession>E6WYB3</accession>
<proteinExistence type="inferred from homology"/>
<dbReference type="PANTHER" id="PTHR30303:SF0">
    <property type="entry name" value="CARBAMOYL DEHYDRATASE HYPE"/>
    <property type="match status" value="1"/>
</dbReference>
<keyword evidence="5" id="KW-1185">Reference proteome</keyword>
<dbReference type="STRING" id="749222.Nitsa_0088"/>
<name>E6WYB3_NITSE</name>
<dbReference type="InterPro" id="IPR010918">
    <property type="entry name" value="PurM-like_C_dom"/>
</dbReference>
<dbReference type="InterPro" id="IPR011854">
    <property type="entry name" value="HypE"/>
</dbReference>
<dbReference type="GO" id="GO:0051604">
    <property type="term" value="P:protein maturation"/>
    <property type="evidence" value="ECO:0007669"/>
    <property type="project" value="TreeGrafter"/>
</dbReference>
<evidence type="ECO:0000259" key="3">
    <source>
        <dbReference type="Pfam" id="PF02769"/>
    </source>
</evidence>
<comment type="similarity">
    <text evidence="1">Belongs to the HypE family.</text>
</comment>
<dbReference type="eggNOG" id="COG0309">
    <property type="taxonomic scope" value="Bacteria"/>
</dbReference>
<dbReference type="SUPFAM" id="SSF56042">
    <property type="entry name" value="PurM C-terminal domain-like"/>
    <property type="match status" value="1"/>
</dbReference>
<feature type="domain" description="PurM-like N-terminal" evidence="2">
    <location>
        <begin position="36"/>
        <end position="147"/>
    </location>
</feature>
<organism evidence="4 5">
    <name type="scientific">Nitratifractor salsuginis (strain DSM 16511 / JCM 12458 / E9I37-1)</name>
    <dbReference type="NCBI Taxonomy" id="749222"/>
    <lineage>
        <taxon>Bacteria</taxon>
        <taxon>Pseudomonadati</taxon>
        <taxon>Campylobacterota</taxon>
        <taxon>Epsilonproteobacteria</taxon>
        <taxon>Campylobacterales</taxon>
        <taxon>Sulfurovaceae</taxon>
        <taxon>Nitratifractor</taxon>
    </lineage>
</organism>
<dbReference type="Proteomes" id="UP000008633">
    <property type="component" value="Chromosome"/>
</dbReference>
<dbReference type="Pfam" id="PF00586">
    <property type="entry name" value="AIRS"/>
    <property type="match status" value="1"/>
</dbReference>
<dbReference type="RefSeq" id="WP_013553058.1">
    <property type="nucleotide sequence ID" value="NC_014935.1"/>
</dbReference>
<reference evidence="5" key="2">
    <citation type="submission" date="2011-01" db="EMBL/GenBank/DDBJ databases">
        <title>The complete genome of Nitratifractor salsuginis DSM 16511.</title>
        <authorList>
            <consortium name="US DOE Joint Genome Institute (JGI-PGF)"/>
            <person name="Lucas S."/>
            <person name="Copeland A."/>
            <person name="Lapidus A."/>
            <person name="Bruce D."/>
            <person name="Goodwin L."/>
            <person name="Pitluck S."/>
            <person name="Kyrpides N."/>
            <person name="Mavromatis K."/>
            <person name="Ivanova N."/>
            <person name="Mikhailova N."/>
            <person name="Zeytun A."/>
            <person name="Detter J.C."/>
            <person name="Tapia R."/>
            <person name="Han C."/>
            <person name="Land M."/>
            <person name="Hauser L."/>
            <person name="Markowitz V."/>
            <person name="Cheng J.-F."/>
            <person name="Hugenholtz P."/>
            <person name="Woyke T."/>
            <person name="Wu D."/>
            <person name="Tindall B."/>
            <person name="Schuetze A."/>
            <person name="Brambilla E."/>
            <person name="Klenk H.-P."/>
            <person name="Eisen J.A."/>
        </authorList>
    </citation>
    <scope>NUCLEOTIDE SEQUENCE [LARGE SCALE GENOMIC DNA]</scope>
    <source>
        <strain evidence="5">DSM 16511 / JCM 12458 / E9I37-1</strain>
    </source>
</reference>
<dbReference type="Gene3D" id="3.90.650.10">
    <property type="entry name" value="PurM-like C-terminal domain"/>
    <property type="match status" value="1"/>
</dbReference>
<dbReference type="KEGG" id="nsa:Nitsa_0088"/>
<dbReference type="EMBL" id="CP002452">
    <property type="protein sequence ID" value="ADV45361.1"/>
    <property type="molecule type" value="Genomic_DNA"/>
</dbReference>
<dbReference type="HOGENOM" id="CLU_049733_0_0_7"/>
<dbReference type="OrthoDB" id="9801934at2"/>
<sequence length="333" mass="35943">MKKTITLAQGNGGAENHALIKEIFWRHLGNEILDRGEDAAVLEALERPAFTTDSFTISPLFFPGGDIGKLSVCGTCNDLAMMGAQPRYLSLSVVIEEGFELRMLEKIVRSIKKELPHNDALIVSGDTKVVPRGTVDGLFITTSGIGERRCEGIGISQIQPGDAIVVSRDIGRHGAAIFAAREGMELESALESDCASLWPQVASLLEAGIKPHALRDATRGGLAAVLNEWAEANNLCIEVEEEEIPVSNEVRGICELLGFEPAFLANEGTFVLALDPADVPLALEILEAFPGGEEAMRIGEVKGDYPGKVVLNSPWGTRRFLDWPTGELLPRIC</sequence>
<evidence type="ECO:0000256" key="1">
    <source>
        <dbReference type="ARBA" id="ARBA00006243"/>
    </source>
</evidence>
<evidence type="ECO:0000313" key="4">
    <source>
        <dbReference type="EMBL" id="ADV45361.1"/>
    </source>
</evidence>
<evidence type="ECO:0000313" key="5">
    <source>
        <dbReference type="Proteomes" id="UP000008633"/>
    </source>
</evidence>
<dbReference type="AlphaFoldDB" id="E6WYB3"/>
<dbReference type="InterPro" id="IPR016188">
    <property type="entry name" value="PurM-like_N"/>
</dbReference>
<dbReference type="Pfam" id="PF02769">
    <property type="entry name" value="AIRS_C"/>
    <property type="match status" value="1"/>
</dbReference>
<dbReference type="Gene3D" id="3.30.1330.10">
    <property type="entry name" value="PurM-like, N-terminal domain"/>
    <property type="match status" value="1"/>
</dbReference>
<dbReference type="PIRSF" id="PIRSF005644">
    <property type="entry name" value="Hdrgns_mtr_HypE"/>
    <property type="match status" value="1"/>
</dbReference>
<dbReference type="PANTHER" id="PTHR30303">
    <property type="entry name" value="HYDROGENASE ISOENZYMES FORMATION PROTEIN HYPE"/>
    <property type="match status" value="1"/>
</dbReference>